<dbReference type="GO" id="GO:0051301">
    <property type="term" value="P:cell division"/>
    <property type="evidence" value="ECO:0007669"/>
    <property type="project" value="UniProtKB-KW"/>
</dbReference>
<dbReference type="InterPro" id="IPR013762">
    <property type="entry name" value="Integrase-like_cat_sf"/>
</dbReference>
<dbReference type="GO" id="GO:0006313">
    <property type="term" value="P:DNA transposition"/>
    <property type="evidence" value="ECO:0007669"/>
    <property type="project" value="UniProtKB-UniRule"/>
</dbReference>
<dbReference type="GO" id="GO:0009037">
    <property type="term" value="F:tyrosine-based site-specific recombinase activity"/>
    <property type="evidence" value="ECO:0007669"/>
    <property type="project" value="UniProtKB-UniRule"/>
</dbReference>
<dbReference type="AlphaFoldDB" id="A0A7W9DAK5"/>
<accession>A0A7W9DAK5</accession>
<keyword evidence="7 9" id="KW-0233">DNA recombination</keyword>
<evidence type="ECO:0000259" key="11">
    <source>
        <dbReference type="PROSITE" id="PS51898"/>
    </source>
</evidence>
<gene>
    <name evidence="9" type="primary">xerC</name>
    <name evidence="13" type="ORF">BKA12_000639</name>
</gene>
<dbReference type="PROSITE" id="PS51900">
    <property type="entry name" value="CB"/>
    <property type="match status" value="1"/>
</dbReference>
<dbReference type="InterPro" id="IPR023009">
    <property type="entry name" value="Tyrosine_recombinase_XerC/XerD"/>
</dbReference>
<dbReference type="GO" id="GO:0007059">
    <property type="term" value="P:chromosome segregation"/>
    <property type="evidence" value="ECO:0007669"/>
    <property type="project" value="UniProtKB-UniRule"/>
</dbReference>
<dbReference type="PROSITE" id="PS51898">
    <property type="entry name" value="TYR_RECOMBINASE"/>
    <property type="match status" value="1"/>
</dbReference>
<protein>
    <recommendedName>
        <fullName evidence="9">Tyrosine recombinase XerC</fullName>
    </recommendedName>
</protein>
<evidence type="ECO:0000256" key="9">
    <source>
        <dbReference type="HAMAP-Rule" id="MF_01808"/>
    </source>
</evidence>
<feature type="active site" evidence="9">
    <location>
        <position position="286"/>
    </location>
</feature>
<feature type="active site" description="O-(3'-phospho-DNA)-tyrosine intermediate" evidence="9">
    <location>
        <position position="321"/>
    </location>
</feature>
<evidence type="ECO:0000256" key="4">
    <source>
        <dbReference type="ARBA" id="ARBA00022829"/>
    </source>
</evidence>
<dbReference type="Pfam" id="PF02899">
    <property type="entry name" value="Phage_int_SAM_1"/>
    <property type="match status" value="1"/>
</dbReference>
<feature type="active site" evidence="9">
    <location>
        <position position="186"/>
    </location>
</feature>
<keyword evidence="6 9" id="KW-0238">DNA-binding</keyword>
<dbReference type="Proteomes" id="UP000523863">
    <property type="component" value="Unassembled WGS sequence"/>
</dbReference>
<dbReference type="SUPFAM" id="SSF56349">
    <property type="entry name" value="DNA breaking-rejoining enzymes"/>
    <property type="match status" value="1"/>
</dbReference>
<comment type="caution">
    <text evidence="13">The sequence shown here is derived from an EMBL/GenBank/DDBJ whole genome shotgun (WGS) entry which is preliminary data.</text>
</comment>
<keyword evidence="2 9" id="KW-0963">Cytoplasm</keyword>
<feature type="region of interest" description="Disordered" evidence="10">
    <location>
        <begin position="126"/>
        <end position="166"/>
    </location>
</feature>
<dbReference type="GO" id="GO:0003677">
    <property type="term" value="F:DNA binding"/>
    <property type="evidence" value="ECO:0007669"/>
    <property type="project" value="UniProtKB-UniRule"/>
</dbReference>
<evidence type="ECO:0000313" key="13">
    <source>
        <dbReference type="EMBL" id="MBB5597559.1"/>
    </source>
</evidence>
<dbReference type="InterPro" id="IPR050090">
    <property type="entry name" value="Tyrosine_recombinase_XerCD"/>
</dbReference>
<reference evidence="13 14" key="1">
    <citation type="submission" date="2020-08" db="EMBL/GenBank/DDBJ databases">
        <title>Sequencing the genomes of 1000 actinobacteria strains.</title>
        <authorList>
            <person name="Klenk H.-P."/>
        </authorList>
    </citation>
    <scope>NUCLEOTIDE SEQUENCE [LARGE SCALE GENOMIC DNA]</scope>
    <source>
        <strain evidence="13 14">DSM 23694</strain>
    </source>
</reference>
<feature type="active site" evidence="9">
    <location>
        <position position="210"/>
    </location>
</feature>
<comment type="subunit">
    <text evidence="9">Forms a cyclic heterotetrameric complex composed of two molecules of XerC and two molecules of XerD.</text>
</comment>
<evidence type="ECO:0000313" key="14">
    <source>
        <dbReference type="Proteomes" id="UP000523863"/>
    </source>
</evidence>
<sequence length="340" mass="38208">MRENAESWLVGFERFLSLERNVSANTARAYLGDVKHFQSFLQTHDRGAFTTVSLTDLRGWLAVQQTSGVSRTTLARRQSSIRRFFGWAKREGFIELDPSLRLQSPKLDKKLPPVLRADQMTRLINDQEQAQPRTQKLAKEGQKPTPRALNAVDHSPAEQQAPSETDRAVALRDQAMIELLYATGIRVGELVGIDIDDVDLERCVVKVTGKGNKQRTVPFGLPARDAIGDWLARGRQFLISERNSESSDRFALFLGKRGKRVNQRQVREVVSRRLEHLGDTSARGPHVLRHTAATHLLDGGADLRAVQELLGHSSLATTQLYTHVSIDRLRQSFSQAHPRA</sequence>
<feature type="active site" evidence="9">
    <location>
        <position position="312"/>
    </location>
</feature>
<dbReference type="Pfam" id="PF00589">
    <property type="entry name" value="Phage_integrase"/>
    <property type="match status" value="1"/>
</dbReference>
<keyword evidence="14" id="KW-1185">Reference proteome</keyword>
<organism evidence="13 14">
    <name type="scientific">Neomicrococcus lactis</name>
    <dbReference type="NCBI Taxonomy" id="732241"/>
    <lineage>
        <taxon>Bacteria</taxon>
        <taxon>Bacillati</taxon>
        <taxon>Actinomycetota</taxon>
        <taxon>Actinomycetes</taxon>
        <taxon>Micrococcales</taxon>
        <taxon>Micrococcaceae</taxon>
        <taxon>Neomicrococcus</taxon>
    </lineage>
</organism>
<evidence type="ECO:0000256" key="1">
    <source>
        <dbReference type="ARBA" id="ARBA00004496"/>
    </source>
</evidence>
<name>A0A7W9DAK5_9MICC</name>
<evidence type="ECO:0000256" key="2">
    <source>
        <dbReference type="ARBA" id="ARBA00022490"/>
    </source>
</evidence>
<keyword evidence="3 9" id="KW-0132">Cell division</keyword>
<dbReference type="EMBL" id="JACHBL010000001">
    <property type="protein sequence ID" value="MBB5597559.1"/>
    <property type="molecule type" value="Genomic_DNA"/>
</dbReference>
<dbReference type="InterPro" id="IPR011010">
    <property type="entry name" value="DNA_brk_join_enz"/>
</dbReference>
<evidence type="ECO:0000256" key="3">
    <source>
        <dbReference type="ARBA" id="ARBA00022618"/>
    </source>
</evidence>
<keyword evidence="8 9" id="KW-0131">Cell cycle</keyword>
<evidence type="ECO:0000256" key="5">
    <source>
        <dbReference type="ARBA" id="ARBA00022908"/>
    </source>
</evidence>
<dbReference type="CDD" id="cd00798">
    <property type="entry name" value="INT_XerDC_C"/>
    <property type="match status" value="1"/>
</dbReference>
<proteinExistence type="inferred from homology"/>
<dbReference type="InterPro" id="IPR004107">
    <property type="entry name" value="Integrase_SAM-like_N"/>
</dbReference>
<evidence type="ECO:0000256" key="8">
    <source>
        <dbReference type="ARBA" id="ARBA00023306"/>
    </source>
</evidence>
<keyword evidence="4 9" id="KW-0159">Chromosome partition</keyword>
<dbReference type="GO" id="GO:0005737">
    <property type="term" value="C:cytoplasm"/>
    <property type="evidence" value="ECO:0007669"/>
    <property type="project" value="UniProtKB-SubCell"/>
</dbReference>
<evidence type="ECO:0000259" key="12">
    <source>
        <dbReference type="PROSITE" id="PS51900"/>
    </source>
</evidence>
<evidence type="ECO:0000256" key="10">
    <source>
        <dbReference type="SAM" id="MobiDB-lite"/>
    </source>
</evidence>
<evidence type="ECO:0000256" key="6">
    <source>
        <dbReference type="ARBA" id="ARBA00023125"/>
    </source>
</evidence>
<dbReference type="InterPro" id="IPR002104">
    <property type="entry name" value="Integrase_catalytic"/>
</dbReference>
<evidence type="ECO:0000256" key="7">
    <source>
        <dbReference type="ARBA" id="ARBA00023172"/>
    </source>
</evidence>
<dbReference type="PANTHER" id="PTHR30349:SF77">
    <property type="entry name" value="TYROSINE RECOMBINASE XERC"/>
    <property type="match status" value="1"/>
</dbReference>
<feature type="domain" description="Core-binding (CB)" evidence="12">
    <location>
        <begin position="3"/>
        <end position="89"/>
    </location>
</feature>
<feature type="active site" evidence="9">
    <location>
        <position position="289"/>
    </location>
</feature>
<dbReference type="NCBIfam" id="NF001399">
    <property type="entry name" value="PRK00283.1"/>
    <property type="match status" value="1"/>
</dbReference>
<dbReference type="RefSeq" id="WP_183640609.1">
    <property type="nucleotide sequence ID" value="NZ_JACHBL010000001.1"/>
</dbReference>
<keyword evidence="5 9" id="KW-0229">DNA integration</keyword>
<dbReference type="HAMAP" id="MF_01808">
    <property type="entry name" value="Recomb_XerC_XerD"/>
    <property type="match status" value="1"/>
</dbReference>
<dbReference type="PANTHER" id="PTHR30349">
    <property type="entry name" value="PHAGE INTEGRASE-RELATED"/>
    <property type="match status" value="1"/>
</dbReference>
<comment type="similarity">
    <text evidence="9">Belongs to the 'phage' integrase family. XerC subfamily.</text>
</comment>
<dbReference type="Gene3D" id="1.10.150.130">
    <property type="match status" value="1"/>
</dbReference>
<dbReference type="InterPro" id="IPR044068">
    <property type="entry name" value="CB"/>
</dbReference>
<dbReference type="Gene3D" id="1.10.443.10">
    <property type="entry name" value="Intergrase catalytic core"/>
    <property type="match status" value="1"/>
</dbReference>
<dbReference type="InterPro" id="IPR010998">
    <property type="entry name" value="Integrase_recombinase_N"/>
</dbReference>
<comment type="function">
    <text evidence="9">Site-specific tyrosine recombinase, which acts by catalyzing the cutting and rejoining of the recombining DNA molecules. The XerC-XerD complex is essential to convert dimers of the bacterial chromosome into monomers to permit their segregation at cell division. It also contributes to the segregational stability of plasmids.</text>
</comment>
<comment type="subcellular location">
    <subcellularLocation>
        <location evidence="1 9">Cytoplasm</location>
    </subcellularLocation>
</comment>
<feature type="domain" description="Tyr recombinase" evidence="11">
    <location>
        <begin position="144"/>
        <end position="334"/>
    </location>
</feature>